<accession>A0A507BYD8</accession>
<evidence type="ECO:0000256" key="4">
    <source>
        <dbReference type="ARBA" id="ARBA00023212"/>
    </source>
</evidence>
<dbReference type="Pfam" id="PF17681">
    <property type="entry name" value="GCP_N_terminal"/>
    <property type="match status" value="1"/>
</dbReference>
<keyword evidence="9" id="KW-1185">Reference proteome</keyword>
<dbReference type="PANTHER" id="PTHR19302">
    <property type="entry name" value="GAMMA TUBULIN COMPLEX PROTEIN"/>
    <property type="match status" value="1"/>
</dbReference>
<dbReference type="OrthoDB" id="66546at2759"/>
<dbReference type="GO" id="GO:0000930">
    <property type="term" value="C:gamma-tubulin complex"/>
    <property type="evidence" value="ECO:0007669"/>
    <property type="project" value="TreeGrafter"/>
</dbReference>
<gene>
    <name evidence="8" type="ORF">SmJEL517_g04723</name>
</gene>
<dbReference type="EMBL" id="QEAO01000034">
    <property type="protein sequence ID" value="TPX32138.1"/>
    <property type="molecule type" value="Genomic_DNA"/>
</dbReference>
<dbReference type="GO" id="GO:0031122">
    <property type="term" value="P:cytoplasmic microtubule organization"/>
    <property type="evidence" value="ECO:0007669"/>
    <property type="project" value="TreeGrafter"/>
</dbReference>
<dbReference type="GO" id="GO:0051011">
    <property type="term" value="F:microtubule minus-end binding"/>
    <property type="evidence" value="ECO:0007669"/>
    <property type="project" value="TreeGrafter"/>
</dbReference>
<dbReference type="GO" id="GO:0043015">
    <property type="term" value="F:gamma-tubulin binding"/>
    <property type="evidence" value="ECO:0007669"/>
    <property type="project" value="InterPro"/>
</dbReference>
<dbReference type="GO" id="GO:0005874">
    <property type="term" value="C:microtubule"/>
    <property type="evidence" value="ECO:0007669"/>
    <property type="project" value="UniProtKB-KW"/>
</dbReference>
<dbReference type="GO" id="GO:0000922">
    <property type="term" value="C:spindle pole"/>
    <property type="evidence" value="ECO:0007669"/>
    <property type="project" value="InterPro"/>
</dbReference>
<dbReference type="InterPro" id="IPR040457">
    <property type="entry name" value="GCP_C"/>
</dbReference>
<dbReference type="Gene3D" id="1.20.120.1900">
    <property type="entry name" value="Gamma-tubulin complex, C-terminal domain"/>
    <property type="match status" value="1"/>
</dbReference>
<comment type="subcellular location">
    <subcellularLocation>
        <location evidence="5">Cytoplasm</location>
        <location evidence="5">Cytoskeleton</location>
        <location evidence="5">Microtubule organizing center</location>
    </subcellularLocation>
</comment>
<evidence type="ECO:0000313" key="9">
    <source>
        <dbReference type="Proteomes" id="UP000319731"/>
    </source>
</evidence>
<dbReference type="GO" id="GO:0007020">
    <property type="term" value="P:microtubule nucleation"/>
    <property type="evidence" value="ECO:0007669"/>
    <property type="project" value="InterPro"/>
</dbReference>
<name>A0A507BYD8_9FUNG</name>
<dbReference type="AlphaFoldDB" id="A0A507BYD8"/>
<dbReference type="InterPro" id="IPR042241">
    <property type="entry name" value="GCP_C_sf"/>
</dbReference>
<protein>
    <recommendedName>
        <fullName evidence="5">Spindle pole body component</fullName>
    </recommendedName>
</protein>
<dbReference type="Proteomes" id="UP000319731">
    <property type="component" value="Unassembled WGS sequence"/>
</dbReference>
<dbReference type="GO" id="GO:0005816">
    <property type="term" value="C:spindle pole body"/>
    <property type="evidence" value="ECO:0007669"/>
    <property type="project" value="UniProtKB-ARBA"/>
</dbReference>
<dbReference type="Pfam" id="PF04130">
    <property type="entry name" value="GCP_C_terminal"/>
    <property type="match status" value="1"/>
</dbReference>
<evidence type="ECO:0000256" key="5">
    <source>
        <dbReference type="RuleBase" id="RU363050"/>
    </source>
</evidence>
<keyword evidence="4 5" id="KW-0206">Cytoskeleton</keyword>
<dbReference type="RefSeq" id="XP_031023400.1">
    <property type="nucleotide sequence ID" value="XM_031170651.1"/>
</dbReference>
<dbReference type="STRING" id="1806994.A0A507BYD8"/>
<comment type="similarity">
    <text evidence="1 5">Belongs to the TUBGCP family.</text>
</comment>
<organism evidence="8 9">
    <name type="scientific">Synchytrium microbalum</name>
    <dbReference type="NCBI Taxonomy" id="1806994"/>
    <lineage>
        <taxon>Eukaryota</taxon>
        <taxon>Fungi</taxon>
        <taxon>Fungi incertae sedis</taxon>
        <taxon>Chytridiomycota</taxon>
        <taxon>Chytridiomycota incertae sedis</taxon>
        <taxon>Chytridiomycetes</taxon>
        <taxon>Synchytriales</taxon>
        <taxon>Synchytriaceae</taxon>
        <taxon>Synchytrium</taxon>
    </lineage>
</organism>
<evidence type="ECO:0000313" key="8">
    <source>
        <dbReference type="EMBL" id="TPX32138.1"/>
    </source>
</evidence>
<dbReference type="InterPro" id="IPR018247">
    <property type="entry name" value="EF_Hand_1_Ca_BS"/>
</dbReference>
<evidence type="ECO:0000256" key="1">
    <source>
        <dbReference type="ARBA" id="ARBA00010337"/>
    </source>
</evidence>
<keyword evidence="3 5" id="KW-0493">Microtubule</keyword>
<evidence type="ECO:0000259" key="6">
    <source>
        <dbReference type="Pfam" id="PF04130"/>
    </source>
</evidence>
<reference evidence="8 9" key="1">
    <citation type="journal article" date="2019" name="Sci. Rep.">
        <title>Comparative genomics of chytrid fungi reveal insights into the obligate biotrophic and pathogenic lifestyle of Synchytrium endobioticum.</title>
        <authorList>
            <person name="van de Vossenberg B.T.L.H."/>
            <person name="Warris S."/>
            <person name="Nguyen H.D.T."/>
            <person name="van Gent-Pelzer M.P.E."/>
            <person name="Joly D.L."/>
            <person name="van de Geest H.C."/>
            <person name="Bonants P.J.M."/>
            <person name="Smith D.S."/>
            <person name="Levesque C.A."/>
            <person name="van der Lee T.A.J."/>
        </authorList>
    </citation>
    <scope>NUCLEOTIDE SEQUENCE [LARGE SCALE GENOMIC DNA]</scope>
    <source>
        <strain evidence="8 9">JEL517</strain>
    </source>
</reference>
<dbReference type="GO" id="GO:0000278">
    <property type="term" value="P:mitotic cell cycle"/>
    <property type="evidence" value="ECO:0007669"/>
    <property type="project" value="TreeGrafter"/>
</dbReference>
<dbReference type="PANTHER" id="PTHR19302:SF33">
    <property type="entry name" value="GAMMA-TUBULIN COMPLEX COMPONENT 5"/>
    <property type="match status" value="1"/>
</dbReference>
<comment type="caution">
    <text evidence="8">The sequence shown here is derived from an EMBL/GenBank/DDBJ whole genome shotgun (WGS) entry which is preliminary data.</text>
</comment>
<evidence type="ECO:0000259" key="7">
    <source>
        <dbReference type="Pfam" id="PF17681"/>
    </source>
</evidence>
<dbReference type="PROSITE" id="PS00018">
    <property type="entry name" value="EF_HAND_1"/>
    <property type="match status" value="1"/>
</dbReference>
<feature type="domain" description="Gamma tubulin complex component protein N-terminal" evidence="7">
    <location>
        <begin position="259"/>
        <end position="519"/>
    </location>
</feature>
<dbReference type="InterPro" id="IPR007259">
    <property type="entry name" value="GCP"/>
</dbReference>
<evidence type="ECO:0000256" key="3">
    <source>
        <dbReference type="ARBA" id="ARBA00022701"/>
    </source>
</evidence>
<sequence>MNRSPSQASVRSSVTSLTGSKRTHLLEDLVRKFKNDESHVAHYEKLLRFHKYPSTDHMDIQRRLQGMVNKFSFAGLDAKSEALDDLVKQICKLTKSFDVYDLLSFILSMSESPTHAAWDAPDAIIKQDPHSILKWKDVIASEPLEGYHWSRQPQYENDDEGYDEGVVIEDHVSYVSYERAQSMELIKNSAATLCRVEVLKELKTIQYWNRKPDSVCEQPFVFKQPTTLSPALAHHEQTSLNHFHCPRGSLNYVSEIDLIREILFMLSGTESFVFKRHTSASYTVQLDVSLTHATPGAVYQILSRFAEVGSMISRIKDFNRKVQLDVSTNGHSRTIQTFADAATNLLRPFDSRIVDLQRHYQSYLRDMQNGVHVASLLRLWETLDKEFPLIHDIHGLIERLDSQSPFIVISMLCDLVNEYLLVNSRNGPAILQLLVETLRPIVENIEEWMNEGTITSPEDSLIEKLTDAQTKSTKFWFDAFCARDVPISFLSIVSEDAMVTGKSRILLNECRMAIKHPVAPVPLYGEFVSALALDMGMIFKQSPTVKDTNNTDFPISVKYHLDVVATHPPLTKSSDTDASPLPIVSFETVMISVFKKLMHSRRLEVGRLLTQTLRNKFGIENQIRILPRCCFMLEGEAMSAFCLSLYEQIESKRVLHDSNSVNLFFTSAMTEYSTTRVGLKNIRVSLPEKWTMLPLSFLALDDLHIDYMPPWPTSLLVSKSIISVYNEVARLLVQARIVQLGLERDAVSQTKQKSPLTSVVDGYTRSLRLKMLQFVQGLLSHFISNAIAENVKIFDQDMSKAVELDEMIQIHARFVQTVHHQCLLHPRARPVLTPIRRILELSCDFLHRDRKMESVDESLQFLTETNKEVEDLRKFIVNALRSSRGQQLFETLSSRLDF</sequence>
<evidence type="ECO:0000256" key="2">
    <source>
        <dbReference type="ARBA" id="ARBA00022490"/>
    </source>
</evidence>
<dbReference type="InterPro" id="IPR059169">
    <property type="entry name" value="GCP5_N_ext"/>
</dbReference>
<dbReference type="InterPro" id="IPR041470">
    <property type="entry name" value="GCP_N"/>
</dbReference>
<feature type="domain" description="Gamma tubulin complex component C-terminal" evidence="6">
    <location>
        <begin position="691"/>
        <end position="898"/>
    </location>
</feature>
<dbReference type="GeneID" id="42005948"/>
<dbReference type="GO" id="GO:0051225">
    <property type="term" value="P:spindle assembly"/>
    <property type="evidence" value="ECO:0007669"/>
    <property type="project" value="TreeGrafter"/>
</dbReference>
<dbReference type="GO" id="GO:0051321">
    <property type="term" value="P:meiotic cell cycle"/>
    <property type="evidence" value="ECO:0007669"/>
    <property type="project" value="TreeGrafter"/>
</dbReference>
<keyword evidence="2 5" id="KW-0963">Cytoplasm</keyword>
<proteinExistence type="inferred from homology"/>
<dbReference type="CDD" id="cd22572">
    <property type="entry name" value="GCP5_NTD"/>
    <property type="match status" value="1"/>
</dbReference>